<keyword evidence="1 2" id="KW-0597">Phosphoprotein</keyword>
<proteinExistence type="predicted"/>
<dbReference type="PANTHER" id="PTHR44591">
    <property type="entry name" value="STRESS RESPONSE REGULATOR PROTEIN 1"/>
    <property type="match status" value="1"/>
</dbReference>
<dbReference type="RefSeq" id="WP_114402275.1">
    <property type="nucleotide sequence ID" value="NZ_QPGB01000002.1"/>
</dbReference>
<evidence type="ECO:0000256" key="1">
    <source>
        <dbReference type="ARBA" id="ARBA00022553"/>
    </source>
</evidence>
<feature type="domain" description="Response regulatory" evidence="3">
    <location>
        <begin position="2"/>
        <end position="120"/>
    </location>
</feature>
<evidence type="ECO:0000256" key="2">
    <source>
        <dbReference type="PROSITE-ProRule" id="PRU00169"/>
    </source>
</evidence>
<organism evidence="4 5">
    <name type="scientific">Parvibium lacunae</name>
    <dbReference type="NCBI Taxonomy" id="1888893"/>
    <lineage>
        <taxon>Bacteria</taxon>
        <taxon>Pseudomonadati</taxon>
        <taxon>Pseudomonadota</taxon>
        <taxon>Betaproteobacteria</taxon>
        <taxon>Burkholderiales</taxon>
        <taxon>Alcaligenaceae</taxon>
        <taxon>Parvibium</taxon>
    </lineage>
</organism>
<name>A0A368L3M6_9BURK</name>
<keyword evidence="5" id="KW-1185">Reference proteome</keyword>
<evidence type="ECO:0000313" key="4">
    <source>
        <dbReference type="EMBL" id="RCS58191.1"/>
    </source>
</evidence>
<dbReference type="SUPFAM" id="SSF52172">
    <property type="entry name" value="CheY-like"/>
    <property type="match status" value="1"/>
</dbReference>
<dbReference type="GO" id="GO:0000160">
    <property type="term" value="P:phosphorelay signal transduction system"/>
    <property type="evidence" value="ECO:0007669"/>
    <property type="project" value="InterPro"/>
</dbReference>
<sequence length="249" mass="27114">MRVMVVDDDVISRMALMEILQGTLPMGIVEAENIDNAWELLQTPFMPLAIFCDLHMPGGSGVELVKRIRANPLLAETLVVLVTAAVDHATVLTLTKLGVSGGIVKPFEGQAVRAKVLKLFNDMQSKWMEKADSVMARLHIDTNRYLTYIGNLNTQTAMLLAELDRLLAEKPSSLAPFEEKLDALHAGCLSLGLHLCTKLLDKLRHSLKHQGLLQSTKPALQDVQKLVALAGAIVKKASGQSQGGSVELF</sequence>
<dbReference type="EMBL" id="QPGB01000002">
    <property type="protein sequence ID" value="RCS58191.1"/>
    <property type="molecule type" value="Genomic_DNA"/>
</dbReference>
<evidence type="ECO:0000259" key="3">
    <source>
        <dbReference type="PROSITE" id="PS50110"/>
    </source>
</evidence>
<evidence type="ECO:0000313" key="5">
    <source>
        <dbReference type="Proteomes" id="UP000252357"/>
    </source>
</evidence>
<gene>
    <name evidence="4" type="ORF">DU000_05030</name>
</gene>
<reference evidence="4 5" key="1">
    <citation type="journal article" date="2018" name="Int. J. Syst. Evol. Microbiol.">
        <title>Parvibium lacunae gen. nov., sp. nov., a new member of the family Alcaligenaceae isolated from a freshwater pond.</title>
        <authorList>
            <person name="Chen W.M."/>
            <person name="Xie P.B."/>
            <person name="Hsu M.Y."/>
            <person name="Sheu S.Y."/>
        </authorList>
    </citation>
    <scope>NUCLEOTIDE SEQUENCE [LARGE SCALE GENOMIC DNA]</scope>
    <source>
        <strain evidence="4 5">KMB9</strain>
    </source>
</reference>
<feature type="modified residue" description="4-aspartylphosphate" evidence="2">
    <location>
        <position position="53"/>
    </location>
</feature>
<dbReference type="InterPro" id="IPR001789">
    <property type="entry name" value="Sig_transdc_resp-reg_receiver"/>
</dbReference>
<accession>A0A368L3M6</accession>
<dbReference type="PANTHER" id="PTHR44591:SF3">
    <property type="entry name" value="RESPONSE REGULATORY DOMAIN-CONTAINING PROTEIN"/>
    <property type="match status" value="1"/>
</dbReference>
<dbReference type="Pfam" id="PF00072">
    <property type="entry name" value="Response_reg"/>
    <property type="match status" value="1"/>
</dbReference>
<dbReference type="Gene3D" id="3.40.50.2300">
    <property type="match status" value="1"/>
</dbReference>
<comment type="caution">
    <text evidence="4">The sequence shown here is derived from an EMBL/GenBank/DDBJ whole genome shotgun (WGS) entry which is preliminary data.</text>
</comment>
<dbReference type="InterPro" id="IPR050595">
    <property type="entry name" value="Bact_response_regulator"/>
</dbReference>
<dbReference type="Proteomes" id="UP000252357">
    <property type="component" value="Unassembled WGS sequence"/>
</dbReference>
<protein>
    <submittedName>
        <fullName evidence="4">Response regulator</fullName>
    </submittedName>
</protein>
<dbReference type="PROSITE" id="PS50110">
    <property type="entry name" value="RESPONSE_REGULATORY"/>
    <property type="match status" value="1"/>
</dbReference>
<dbReference type="SMART" id="SM00448">
    <property type="entry name" value="REC"/>
    <property type="match status" value="1"/>
</dbReference>
<dbReference type="OrthoDB" id="9789181at2"/>
<dbReference type="InterPro" id="IPR011006">
    <property type="entry name" value="CheY-like_superfamily"/>
</dbReference>
<dbReference type="AlphaFoldDB" id="A0A368L3M6"/>